<name>A0A078AE05_STYLE</name>
<dbReference type="SMART" id="SM00220">
    <property type="entry name" value="S_TKc"/>
    <property type="match status" value="1"/>
</dbReference>
<feature type="region of interest" description="Disordered" evidence="3">
    <location>
        <begin position="320"/>
        <end position="341"/>
    </location>
</feature>
<dbReference type="GO" id="GO:0004674">
    <property type="term" value="F:protein serine/threonine kinase activity"/>
    <property type="evidence" value="ECO:0007669"/>
    <property type="project" value="UniProtKB-EC"/>
</dbReference>
<dbReference type="InterPro" id="IPR050235">
    <property type="entry name" value="CK1_Ser-Thr_kinase"/>
</dbReference>
<proteinExistence type="predicted"/>
<evidence type="ECO:0000313" key="5">
    <source>
        <dbReference type="EMBL" id="CDW79143.1"/>
    </source>
</evidence>
<accession>A0A078AE05</accession>
<evidence type="ECO:0000256" key="3">
    <source>
        <dbReference type="SAM" id="MobiDB-lite"/>
    </source>
</evidence>
<evidence type="ECO:0000313" key="6">
    <source>
        <dbReference type="Proteomes" id="UP000039865"/>
    </source>
</evidence>
<reference evidence="5 6" key="1">
    <citation type="submission" date="2014-06" db="EMBL/GenBank/DDBJ databases">
        <authorList>
            <person name="Swart Estienne"/>
        </authorList>
    </citation>
    <scope>NUCLEOTIDE SEQUENCE [LARGE SCALE GENOMIC DNA]</scope>
    <source>
        <strain evidence="5 6">130c</strain>
    </source>
</reference>
<dbReference type="InterPro" id="IPR008271">
    <property type="entry name" value="Ser/Thr_kinase_AS"/>
</dbReference>
<dbReference type="AlphaFoldDB" id="A0A078AE05"/>
<dbReference type="InterPro" id="IPR011009">
    <property type="entry name" value="Kinase-like_dom_sf"/>
</dbReference>
<dbReference type="PROSITE" id="PS50011">
    <property type="entry name" value="PROTEIN_KINASE_DOM"/>
    <property type="match status" value="1"/>
</dbReference>
<feature type="domain" description="Protein kinase" evidence="4">
    <location>
        <begin position="9"/>
        <end position="291"/>
    </location>
</feature>
<organism evidence="5 6">
    <name type="scientific">Stylonychia lemnae</name>
    <name type="common">Ciliate</name>
    <dbReference type="NCBI Taxonomy" id="5949"/>
    <lineage>
        <taxon>Eukaryota</taxon>
        <taxon>Sar</taxon>
        <taxon>Alveolata</taxon>
        <taxon>Ciliophora</taxon>
        <taxon>Intramacronucleata</taxon>
        <taxon>Spirotrichea</taxon>
        <taxon>Stichotrichia</taxon>
        <taxon>Sporadotrichida</taxon>
        <taxon>Oxytrichidae</taxon>
        <taxon>Stylonychinae</taxon>
        <taxon>Stylonychia</taxon>
    </lineage>
</organism>
<dbReference type="Pfam" id="PF00069">
    <property type="entry name" value="Pkinase"/>
    <property type="match status" value="1"/>
</dbReference>
<keyword evidence="5" id="KW-0808">Transferase</keyword>
<dbReference type="InParanoid" id="A0A078AE05"/>
<keyword evidence="6" id="KW-1185">Reference proteome</keyword>
<evidence type="ECO:0000256" key="2">
    <source>
        <dbReference type="ARBA" id="ARBA00023860"/>
    </source>
</evidence>
<evidence type="ECO:0000259" key="4">
    <source>
        <dbReference type="PROSITE" id="PS50011"/>
    </source>
</evidence>
<protein>
    <recommendedName>
        <fullName evidence="2">Casein kinase I</fullName>
        <ecNumber evidence="1">2.7.11.1</ecNumber>
    </recommendedName>
</protein>
<dbReference type="Gene3D" id="1.10.510.10">
    <property type="entry name" value="Transferase(Phosphotransferase) domain 1"/>
    <property type="match status" value="1"/>
</dbReference>
<dbReference type="OrthoDB" id="10252171at2759"/>
<dbReference type="SUPFAM" id="SSF56112">
    <property type="entry name" value="Protein kinase-like (PK-like)"/>
    <property type="match status" value="1"/>
</dbReference>
<keyword evidence="5" id="KW-0418">Kinase</keyword>
<dbReference type="EC" id="2.7.11.1" evidence="1"/>
<feature type="compositionally biased region" description="Low complexity" evidence="3">
    <location>
        <begin position="322"/>
        <end position="338"/>
    </location>
</feature>
<dbReference type="PANTHER" id="PTHR11909">
    <property type="entry name" value="CASEIN KINASE-RELATED"/>
    <property type="match status" value="1"/>
</dbReference>
<dbReference type="GO" id="GO:0005524">
    <property type="term" value="F:ATP binding"/>
    <property type="evidence" value="ECO:0007669"/>
    <property type="project" value="InterPro"/>
</dbReference>
<feature type="region of interest" description="Disordered" evidence="3">
    <location>
        <begin position="449"/>
        <end position="476"/>
    </location>
</feature>
<dbReference type="EMBL" id="CCKQ01007733">
    <property type="protein sequence ID" value="CDW79143.1"/>
    <property type="molecule type" value="Genomic_DNA"/>
</dbReference>
<dbReference type="FunFam" id="1.10.510.10:FF:000596">
    <property type="entry name" value="CK1 family protein kinase"/>
    <property type="match status" value="1"/>
</dbReference>
<dbReference type="InterPro" id="IPR000719">
    <property type="entry name" value="Prot_kinase_dom"/>
</dbReference>
<dbReference type="PROSITE" id="PS00108">
    <property type="entry name" value="PROTEIN_KINASE_ST"/>
    <property type="match status" value="1"/>
</dbReference>
<gene>
    <name evidence="5" type="primary">Contig18808.g19949</name>
    <name evidence="5" type="ORF">STYLEM_8129</name>
</gene>
<evidence type="ECO:0000256" key="1">
    <source>
        <dbReference type="ARBA" id="ARBA00012513"/>
    </source>
</evidence>
<dbReference type="Proteomes" id="UP000039865">
    <property type="component" value="Unassembled WGS sequence"/>
</dbReference>
<sequence>MDLRVGGKWKLQKKLGSGAFGEIYQGNLNLFSIDDQISQGVTMKTGEEVAIKLEPTKTKFPQLLYETKLYKILIGGVGIPSVHWFGVEGDYNCMVMDLLGPSLEDLFTFCKRKFSLKTVLMIGDQMIQRIEFLHNNHFIHRDMKPDNFLVGIGKKQNLVYMIDFGLAKRYRDPKTGEHIPYRDNKSLTGTARYASVNTHLGIEQSRRDDLESIGFILMYFLKGSLPWQGLNAKNKDEKYNKIKEKKVSTTIESLSRGQPEEFSLYLQYCRNLKFEEKPDYSYLRKLFKDLMYRSGYECDYQYDWVILKSGQKLPQEVRPPIQNQQPQVQNDNRQQQNQGYKRQTTAEMINTGVNQAKQQNIVEERKENRMMMGHQVIGGAQMAGTNNGFKQQEERKQYPPPYGNSYSKPLDETQINGVHTKRQSNSNVIQPQNRMNNSSTNNIFGGGQGAQQTYNGFGGGRQGTANQGQGVKDALSYNPVPAPKIATTNVRVRHY</sequence>